<dbReference type="SMART" id="SM00062">
    <property type="entry name" value="PBPb"/>
    <property type="match status" value="1"/>
</dbReference>
<dbReference type="InterPro" id="IPR052020">
    <property type="entry name" value="Cyclic_di-GMP/3'3'-cGAMP_PDE"/>
</dbReference>
<comment type="caution">
    <text evidence="3">The sequence shown here is derived from an EMBL/GenBank/DDBJ whole genome shotgun (WGS) entry which is preliminary data.</text>
</comment>
<dbReference type="PROSITE" id="PS51832">
    <property type="entry name" value="HD_GYP"/>
    <property type="match status" value="1"/>
</dbReference>
<dbReference type="Gene3D" id="3.40.190.10">
    <property type="entry name" value="Periplasmic binding protein-like II"/>
    <property type="match status" value="2"/>
</dbReference>
<keyword evidence="1" id="KW-0812">Transmembrane</keyword>
<keyword evidence="1" id="KW-1133">Transmembrane helix</keyword>
<evidence type="ECO:0000313" key="3">
    <source>
        <dbReference type="EMBL" id="PWW04654.1"/>
    </source>
</evidence>
<dbReference type="Gene3D" id="1.10.3210.10">
    <property type="entry name" value="Hypothetical protein af1432"/>
    <property type="match status" value="2"/>
</dbReference>
<dbReference type="EMBL" id="QGTS01000015">
    <property type="protein sequence ID" value="PWW04654.1"/>
    <property type="molecule type" value="Genomic_DNA"/>
</dbReference>
<dbReference type="PANTHER" id="PTHR45228">
    <property type="entry name" value="CYCLIC DI-GMP PHOSPHODIESTERASE TM_0186-RELATED"/>
    <property type="match status" value="1"/>
</dbReference>
<dbReference type="CDD" id="cd01007">
    <property type="entry name" value="PBP2_BvgS_HisK_like"/>
    <property type="match status" value="1"/>
</dbReference>
<evidence type="ECO:0000259" key="2">
    <source>
        <dbReference type="PROSITE" id="PS51832"/>
    </source>
</evidence>
<name>A0A317PVC7_9ENTR</name>
<keyword evidence="1" id="KW-0472">Membrane</keyword>
<dbReference type="Gene3D" id="3.30.450.20">
    <property type="entry name" value="PAS domain"/>
    <property type="match status" value="1"/>
</dbReference>
<proteinExistence type="predicted"/>
<keyword evidence="4" id="KW-1185">Reference proteome</keyword>
<dbReference type="SUPFAM" id="SSF109604">
    <property type="entry name" value="HD-domain/PDEase-like"/>
    <property type="match status" value="2"/>
</dbReference>
<dbReference type="SUPFAM" id="SSF103190">
    <property type="entry name" value="Sensory domain-like"/>
    <property type="match status" value="1"/>
</dbReference>
<dbReference type="PANTHER" id="PTHR45228:SF5">
    <property type="entry name" value="CYCLIC DI-GMP PHOSPHODIESTERASE VC_1348-RELATED"/>
    <property type="match status" value="1"/>
</dbReference>
<sequence>MLEKLRHAKFSMKLTVVTIFVALSLLIIAVALAMQFYFAQSFAKDAARTLFTHTALNVSDKIHSLDSETSGLTTLFAQFPGLEKQDTSQPLRPITPAMAQAIRQHPQVYAIYIGYGNGDFYELINLNSSKNLRTVLGATAKDRWLIVNIRNTPAGGQQQSSFYDDAFTLTHQKQSTSQYVANSRPWYLNAMASGTTIKTEPYVFHTTQSSGVTFARRIGTSQNVLAVDISLDTLSVFLQNNRLFKHSETFIFDSDGNVSAQSLSLQPGHTAEQASPIPLTPEETQAVAQMGTVRVANELDWAPYDFSWSGTPQGYAIDLMNMLAAKTGLKLEYINGFDWNTLTMMFQKGKLDVIPAIFQTPQRTEWGLFTQSWQTAPPALITRVNARQLNTLPRLQGRTLAIPAGWSLAEEVLTHFPQIKLMSVEDSLAALQAVADGQADAALETRDVARYLTGLYSIPGLKIHNPVPLFSGSNSSALSMLVSADKPLLRDVLNKAIQSLTPEEKNTLAKRWLTDSPSSAMQRTLVAGIVPSPAFVSLAAQANNTHTAVSQDVVIDGSRYTLFVQPVVSNAGQNHYLGIMVPTDVLLGPYMKKVYLSLAITLLCLALLAPAILYLASMIVTPVRLLSLENKKIRQRQFRDVRPVPSRINELHHLSDSIYNMALSLEAYHANQRALMDAFIQLIAKAIDQKSPYTGGHCARVPVIAMMLAESADKSQLPAFRQFHFANEDQWREFRIAAWLHDCGKVTSPEHIIDKGSKLETIFNRIHEIRTRFEVLWRDAEIRYWQGKAAGEPEDALQAARQARQQQLTDDFAFIAQSNIGSEFMSDDKITRIREIGAQTWTRHFSDREGLSPEESKRLAHIAEKPLPAEEKLLDDKPEHLFPWIKDPAILLSNDMKMTAPPMQANLGEIHNLSIQKGTLTEADRYRINEHIIATIRMLESLPFPKELARIPEIAGGHHETLKGTGYPKKLTAEKLSLEARILAIADVFEALTAGDRPYKKAKTLSEAINILHMMVKDEHLDKDLFELLLSSGIYQRYAEQYLEPGQLDDVDIQRYLKA</sequence>
<feature type="domain" description="HD-GYP" evidence="2">
    <location>
        <begin position="830"/>
        <end position="1044"/>
    </location>
</feature>
<reference evidence="3 4" key="1">
    <citation type="submission" date="2018-05" db="EMBL/GenBank/DDBJ databases">
        <title>Genomic Encyclopedia of Type Strains, Phase IV (KMG-IV): sequencing the most valuable type-strain genomes for metagenomic binning, comparative biology and taxonomic classification.</title>
        <authorList>
            <person name="Goeker M."/>
        </authorList>
    </citation>
    <scope>NUCLEOTIDE SEQUENCE [LARGE SCALE GENOMIC DNA]</scope>
    <source>
        <strain evidence="3 4">DSM 19579</strain>
    </source>
</reference>
<dbReference type="GO" id="GO:0008081">
    <property type="term" value="F:phosphoric diester hydrolase activity"/>
    <property type="evidence" value="ECO:0007669"/>
    <property type="project" value="UniProtKB-ARBA"/>
</dbReference>
<dbReference type="Proteomes" id="UP000246744">
    <property type="component" value="Unassembled WGS sequence"/>
</dbReference>
<dbReference type="SMART" id="SM00471">
    <property type="entry name" value="HDc"/>
    <property type="match status" value="1"/>
</dbReference>
<dbReference type="Pfam" id="PF13487">
    <property type="entry name" value="HD_5"/>
    <property type="match status" value="1"/>
</dbReference>
<accession>A0A317PVC7</accession>
<dbReference type="Pfam" id="PF00497">
    <property type="entry name" value="SBP_bac_3"/>
    <property type="match status" value="1"/>
</dbReference>
<dbReference type="AlphaFoldDB" id="A0A317PVC7"/>
<feature type="transmembrane region" description="Helical" evidence="1">
    <location>
        <begin position="594"/>
        <end position="626"/>
    </location>
</feature>
<protein>
    <submittedName>
        <fullName evidence="3">HD-GYP domain-containing protein (C-di-GMP phosphodiesterase class II)</fullName>
    </submittedName>
</protein>
<dbReference type="RefSeq" id="WP_110027655.1">
    <property type="nucleotide sequence ID" value="NZ_QGTS01000015.1"/>
</dbReference>
<evidence type="ECO:0000256" key="1">
    <source>
        <dbReference type="SAM" id="Phobius"/>
    </source>
</evidence>
<gene>
    <name evidence="3" type="ORF">DES37_11542</name>
</gene>
<dbReference type="InterPro" id="IPR003607">
    <property type="entry name" value="HD/PDEase_dom"/>
</dbReference>
<dbReference type="SUPFAM" id="SSF53850">
    <property type="entry name" value="Periplasmic binding protein-like II"/>
    <property type="match status" value="1"/>
</dbReference>
<organism evidence="3 4">
    <name type="scientific">Mangrovibacter plantisponsor</name>
    <dbReference type="NCBI Taxonomy" id="451513"/>
    <lineage>
        <taxon>Bacteria</taxon>
        <taxon>Pseudomonadati</taxon>
        <taxon>Pseudomonadota</taxon>
        <taxon>Gammaproteobacteria</taxon>
        <taxon>Enterobacterales</taxon>
        <taxon>Enterobacteriaceae</taxon>
        <taxon>Mangrovibacter</taxon>
    </lineage>
</organism>
<dbReference type="OrthoDB" id="9764808at2"/>
<evidence type="ECO:0000313" key="4">
    <source>
        <dbReference type="Proteomes" id="UP000246744"/>
    </source>
</evidence>
<dbReference type="InterPro" id="IPR001638">
    <property type="entry name" value="Solute-binding_3/MltF_N"/>
</dbReference>
<dbReference type="InterPro" id="IPR037522">
    <property type="entry name" value="HD_GYP_dom"/>
</dbReference>
<dbReference type="InterPro" id="IPR029151">
    <property type="entry name" value="Sensor-like_sf"/>
</dbReference>
<dbReference type="CDD" id="cd00077">
    <property type="entry name" value="HDc"/>
    <property type="match status" value="2"/>
</dbReference>